<sequence>MLKRLGKHPAVQALLVRIVVAYVRLVTRTTRWTVLNPEHAAPLAAGQGMILAFWHEHLAVFAACWQLGLVRVTGGHPPEVKVLISSHRDGRLIADAIARLGAGVIEGSSRRGAAQALRASLRWLQDGGTIGITPDGPRGPRRQPAQGVAQLAAASGAQVLPCAAVTSRMRVMRSWDRMVFPLPFARGVIALAPPIAVARDGAEA</sequence>
<reference evidence="3" key="1">
    <citation type="journal article" date="2021" name="Syst. Appl. Microbiol.">
        <title>Roseomonas hellenica sp. nov., isolated from roots of wild-growing Alkanna tinctoria.</title>
        <authorList>
            <person name="Rat A."/>
            <person name="Naranjo H.D."/>
            <person name="Lebbe L."/>
            <person name="Cnockaert M."/>
            <person name="Krigas N."/>
            <person name="Grigoriadou K."/>
            <person name="Maloupa E."/>
            <person name="Willems A."/>
        </authorList>
    </citation>
    <scope>NUCLEOTIDE SEQUENCE [LARGE SCALE GENOMIC DNA]</scope>
    <source>
        <strain evidence="3">LMG 31523</strain>
    </source>
</reference>
<keyword evidence="2" id="KW-0808">Transferase</keyword>
<name>A0ABS5FAW4_9PROT</name>
<keyword evidence="3" id="KW-1185">Reference proteome</keyword>
<proteinExistence type="predicted"/>
<gene>
    <name evidence="2" type="ORF">GXW71_33280</name>
</gene>
<protein>
    <submittedName>
        <fullName evidence="2">Lysophospholipid acyltransferase family protein</fullName>
    </submittedName>
</protein>
<dbReference type="Proteomes" id="UP001196870">
    <property type="component" value="Unassembled WGS sequence"/>
</dbReference>
<dbReference type="RefSeq" id="WP_211858146.1">
    <property type="nucleotide sequence ID" value="NZ_JAAGBB010000094.1"/>
</dbReference>
<accession>A0ABS5FAW4</accession>
<dbReference type="CDD" id="cd07983">
    <property type="entry name" value="LPLAT_DUF374-like"/>
    <property type="match status" value="1"/>
</dbReference>
<keyword evidence="2" id="KW-0012">Acyltransferase</keyword>
<feature type="domain" description="DUF374" evidence="1">
    <location>
        <begin position="78"/>
        <end position="141"/>
    </location>
</feature>
<organism evidence="2 3">
    <name type="scientific">Plastoroseomonas hellenica</name>
    <dbReference type="NCBI Taxonomy" id="2687306"/>
    <lineage>
        <taxon>Bacteria</taxon>
        <taxon>Pseudomonadati</taxon>
        <taxon>Pseudomonadota</taxon>
        <taxon>Alphaproteobacteria</taxon>
        <taxon>Acetobacterales</taxon>
        <taxon>Acetobacteraceae</taxon>
        <taxon>Plastoroseomonas</taxon>
    </lineage>
</organism>
<dbReference type="InterPro" id="IPR007172">
    <property type="entry name" value="DUF374"/>
</dbReference>
<feature type="non-terminal residue" evidence="2">
    <location>
        <position position="204"/>
    </location>
</feature>
<evidence type="ECO:0000313" key="2">
    <source>
        <dbReference type="EMBL" id="MBR0669270.1"/>
    </source>
</evidence>
<dbReference type="GO" id="GO:0016746">
    <property type="term" value="F:acyltransferase activity"/>
    <property type="evidence" value="ECO:0007669"/>
    <property type="project" value="UniProtKB-KW"/>
</dbReference>
<dbReference type="EMBL" id="JAAGBB010000094">
    <property type="protein sequence ID" value="MBR0669270.1"/>
    <property type="molecule type" value="Genomic_DNA"/>
</dbReference>
<evidence type="ECO:0000259" key="1">
    <source>
        <dbReference type="Pfam" id="PF04028"/>
    </source>
</evidence>
<dbReference type="Pfam" id="PF04028">
    <property type="entry name" value="DUF374"/>
    <property type="match status" value="1"/>
</dbReference>
<comment type="caution">
    <text evidence="2">The sequence shown here is derived from an EMBL/GenBank/DDBJ whole genome shotgun (WGS) entry which is preliminary data.</text>
</comment>
<evidence type="ECO:0000313" key="3">
    <source>
        <dbReference type="Proteomes" id="UP001196870"/>
    </source>
</evidence>